<reference evidence="2 3" key="1">
    <citation type="submission" date="2018-10" db="EMBL/GenBank/DDBJ databases">
        <title>Phylogenomics of Brevibacillus.</title>
        <authorList>
            <person name="Dunlap C."/>
        </authorList>
    </citation>
    <scope>NUCLEOTIDE SEQUENCE [LARGE SCALE GENOMIC DNA]</scope>
    <source>
        <strain evidence="2 3">JCM 15774</strain>
    </source>
</reference>
<accession>A0A3M8D8F5</accession>
<dbReference type="EMBL" id="RHHU01000010">
    <property type="protein sequence ID" value="RNB84400.1"/>
    <property type="molecule type" value="Genomic_DNA"/>
</dbReference>
<dbReference type="Proteomes" id="UP000269573">
    <property type="component" value="Unassembled WGS sequence"/>
</dbReference>
<dbReference type="Gene3D" id="3.30.450.180">
    <property type="match status" value="1"/>
</dbReference>
<dbReference type="SMART" id="SM00530">
    <property type="entry name" value="HTH_XRE"/>
    <property type="match status" value="1"/>
</dbReference>
<dbReference type="PANTHER" id="PTHR35010">
    <property type="entry name" value="BLL4672 PROTEIN-RELATED"/>
    <property type="match status" value="1"/>
</dbReference>
<dbReference type="InterPro" id="IPR035965">
    <property type="entry name" value="PAS-like_dom_sf"/>
</dbReference>
<dbReference type="InterPro" id="IPR001387">
    <property type="entry name" value="Cro/C1-type_HTH"/>
</dbReference>
<dbReference type="AlphaFoldDB" id="A0A3M8D8F5"/>
<dbReference type="Gene3D" id="1.10.260.40">
    <property type="entry name" value="lambda repressor-like DNA-binding domains"/>
    <property type="match status" value="1"/>
</dbReference>
<comment type="caution">
    <text evidence="2">The sequence shown here is derived from an EMBL/GenBank/DDBJ whole genome shotgun (WGS) entry which is preliminary data.</text>
</comment>
<dbReference type="SUPFAM" id="SSF47413">
    <property type="entry name" value="lambda repressor-like DNA-binding domains"/>
    <property type="match status" value="1"/>
</dbReference>
<dbReference type="SUPFAM" id="SSF55785">
    <property type="entry name" value="PYP-like sensor domain (PAS domain)"/>
    <property type="match status" value="1"/>
</dbReference>
<feature type="domain" description="HTH cro/C1-type" evidence="1">
    <location>
        <begin position="15"/>
        <end position="87"/>
    </location>
</feature>
<evidence type="ECO:0000313" key="3">
    <source>
        <dbReference type="Proteomes" id="UP000269573"/>
    </source>
</evidence>
<keyword evidence="3" id="KW-1185">Reference proteome</keyword>
<proteinExistence type="predicted"/>
<evidence type="ECO:0000259" key="1">
    <source>
        <dbReference type="SMART" id="SM00530"/>
    </source>
</evidence>
<dbReference type="InterPro" id="IPR041413">
    <property type="entry name" value="MLTR_LBD"/>
</dbReference>
<dbReference type="CDD" id="cd00093">
    <property type="entry name" value="HTH_XRE"/>
    <property type="match status" value="1"/>
</dbReference>
<gene>
    <name evidence="2" type="ORF">EDM59_15595</name>
</gene>
<dbReference type="GO" id="GO:0003677">
    <property type="term" value="F:DNA binding"/>
    <property type="evidence" value="ECO:0007669"/>
    <property type="project" value="InterPro"/>
</dbReference>
<dbReference type="Pfam" id="PF17765">
    <property type="entry name" value="MLTR_LBD"/>
    <property type="match status" value="1"/>
</dbReference>
<dbReference type="RefSeq" id="WP_122924861.1">
    <property type="nucleotide sequence ID" value="NZ_RHHU01000010.1"/>
</dbReference>
<organism evidence="2 3">
    <name type="scientific">Brevibacillus nitrificans</name>
    <dbReference type="NCBI Taxonomy" id="651560"/>
    <lineage>
        <taxon>Bacteria</taxon>
        <taxon>Bacillati</taxon>
        <taxon>Bacillota</taxon>
        <taxon>Bacilli</taxon>
        <taxon>Bacillales</taxon>
        <taxon>Paenibacillaceae</taxon>
        <taxon>Brevibacillus</taxon>
    </lineage>
</organism>
<dbReference type="Pfam" id="PF13560">
    <property type="entry name" value="HTH_31"/>
    <property type="match status" value="1"/>
</dbReference>
<evidence type="ECO:0000313" key="2">
    <source>
        <dbReference type="EMBL" id="RNB84400.1"/>
    </source>
</evidence>
<sequence>MEHGDRERLLELAHFLKTRRARISPELAGLPHAGRRRTPGLRRGEVAQLAGVSVDWYTWLEQGRDIQVSTQVIESIARALQLDATERRHFFLLALQQLPADPVPPASEISPALQQFLDLQGICPAYVTDPRLNIVGWNQAASRIYGTYETMSARERNSVWRTFTSPYVRELLQENWEKHARHRLAHFRACYGSYSGDPWWMALIEDLNLASEEFREWWPRHDVLNGPEGLKVNYHPYVGKLVFEQVSFLLSDAPHLTVTINMPRDDGETASKLRLLLSHS</sequence>
<dbReference type="InterPro" id="IPR010982">
    <property type="entry name" value="Lambda_DNA-bd_dom_sf"/>
</dbReference>
<name>A0A3M8D8F5_9BACL</name>
<protein>
    <submittedName>
        <fullName evidence="2">XRE family transcriptional regulator</fullName>
    </submittedName>
</protein>